<organism evidence="1">
    <name type="scientific">bioreactor metagenome</name>
    <dbReference type="NCBI Taxonomy" id="1076179"/>
    <lineage>
        <taxon>unclassified sequences</taxon>
        <taxon>metagenomes</taxon>
        <taxon>ecological metagenomes</taxon>
    </lineage>
</organism>
<accession>A0A645CZ13</accession>
<proteinExistence type="predicted"/>
<gene>
    <name evidence="1" type="ORF">SDC9_129511</name>
</gene>
<name>A0A645CZ13_9ZZZZ</name>
<reference evidence="1" key="1">
    <citation type="submission" date="2019-08" db="EMBL/GenBank/DDBJ databases">
        <authorList>
            <person name="Kucharzyk K."/>
            <person name="Murdoch R.W."/>
            <person name="Higgins S."/>
            <person name="Loffler F."/>
        </authorList>
    </citation>
    <scope>NUCLEOTIDE SEQUENCE</scope>
</reference>
<comment type="caution">
    <text evidence="1">The sequence shown here is derived from an EMBL/GenBank/DDBJ whole genome shotgun (WGS) entry which is preliminary data.</text>
</comment>
<dbReference type="AlphaFoldDB" id="A0A645CZ13"/>
<evidence type="ECO:0000313" key="1">
    <source>
        <dbReference type="EMBL" id="MPM82450.1"/>
    </source>
</evidence>
<protein>
    <submittedName>
        <fullName evidence="1">Uncharacterized protein</fullName>
    </submittedName>
</protein>
<dbReference type="EMBL" id="VSSQ01031535">
    <property type="protein sequence ID" value="MPM82450.1"/>
    <property type="molecule type" value="Genomic_DNA"/>
</dbReference>
<sequence>MRTPLPIKPALTYVLLSPKDRAENCQIYTAPLTTKNEAPPTTNEVSLKNRQATGTAIATIIVMNKKKNNALERKIS</sequence>